<keyword evidence="5 8" id="KW-0812">Transmembrane</keyword>
<sequence length="523" mass="59720">MLIFMTRIFTSTWALLFIVWLAFFWQLGTPPLYDLDEGAFTEATREMLASGNFITPHCDGEPRYDKPVLIYWLQAAAVISLGLNEFAFRLPSAIAATLWVLAVWLFVRQQFNQATAAAAGFALVLSLEIGLIGKAAVADALLNLWLVLTFFDCYRYYCATTETRRQALLIRIYIWLGLGFLTKGPVAIILPLLTTLLFSLSNNTLRLWFNAIVAPRAWLVFLLITLPWYLAIYFDDGAGFFRSFFLHHNLERFEGVIHGHQGFVGYYLVMLPLITLPFAGVIFRMFTEWRQLWADSFNRFMILWFLTVFILFSFANTKLPHYLVYGMTPLCILIARYRELPINRWLAFMPALILFSIFFVLPFLMYPLAALTTAHLYTHAVLVEGQSVFNWQYHLGTFAALVAVIALFFAIQFSVWQRLLLIGVIQLGVVSGLVLPAVLSTLQAPIKDAALFARQLNAPVVSYRISQPSFSVYRQAITPDRPPQRGDIVLTRIDRAARLRARYSAEQLEVLYQRGAILLLKIK</sequence>
<feature type="transmembrane region" description="Helical" evidence="8">
    <location>
        <begin position="207"/>
        <end position="230"/>
    </location>
</feature>
<dbReference type="GO" id="GO:0016763">
    <property type="term" value="F:pentosyltransferase activity"/>
    <property type="evidence" value="ECO:0007669"/>
    <property type="project" value="TreeGrafter"/>
</dbReference>
<evidence type="ECO:0000256" key="3">
    <source>
        <dbReference type="ARBA" id="ARBA00022676"/>
    </source>
</evidence>
<feature type="transmembrane region" description="Helical" evidence="8">
    <location>
        <begin position="114"/>
        <end position="137"/>
    </location>
</feature>
<evidence type="ECO:0000256" key="8">
    <source>
        <dbReference type="SAM" id="Phobius"/>
    </source>
</evidence>
<evidence type="ECO:0000313" key="11">
    <source>
        <dbReference type="Proteomes" id="UP000548632"/>
    </source>
</evidence>
<feature type="domain" description="Glycosyltransferase RgtA/B/C/D-like" evidence="9">
    <location>
        <begin position="65"/>
        <end position="228"/>
    </location>
</feature>
<evidence type="ECO:0000256" key="2">
    <source>
        <dbReference type="ARBA" id="ARBA00022475"/>
    </source>
</evidence>
<evidence type="ECO:0000256" key="5">
    <source>
        <dbReference type="ARBA" id="ARBA00022692"/>
    </source>
</evidence>
<dbReference type="PANTHER" id="PTHR33908:SF3">
    <property type="entry name" value="UNDECAPRENYL PHOSPHATE-ALPHA-4-AMINO-4-DEOXY-L-ARABINOSE ARABINOSYL TRANSFERASE"/>
    <property type="match status" value="1"/>
</dbReference>
<dbReference type="EMBL" id="JABVCQ010000005">
    <property type="protein sequence ID" value="MBB1125284.1"/>
    <property type="molecule type" value="Genomic_DNA"/>
</dbReference>
<reference evidence="10 11" key="1">
    <citation type="journal article" date="2020" name="Arch. Microbiol.">
        <title>The genome sequence of the giant phototrophic gammaproteobacterium Thiospirillum jenense gives insight into its physiological properties and phylogenetic relationships.</title>
        <authorList>
            <person name="Imhoff J.F."/>
            <person name="Meyer T.E."/>
            <person name="Kyndt J.A."/>
        </authorList>
    </citation>
    <scope>NUCLEOTIDE SEQUENCE [LARGE SCALE GENOMIC DNA]</scope>
    <source>
        <strain evidence="10 11">DSM 216</strain>
    </source>
</reference>
<dbReference type="PANTHER" id="PTHR33908">
    <property type="entry name" value="MANNOSYLTRANSFERASE YKCB-RELATED"/>
    <property type="match status" value="1"/>
</dbReference>
<keyword evidence="6 8" id="KW-1133">Transmembrane helix</keyword>
<evidence type="ECO:0000259" key="9">
    <source>
        <dbReference type="Pfam" id="PF13231"/>
    </source>
</evidence>
<organism evidence="10 11">
    <name type="scientific">Thiospirillum jenense</name>
    <dbReference type="NCBI Taxonomy" id="1653858"/>
    <lineage>
        <taxon>Bacteria</taxon>
        <taxon>Pseudomonadati</taxon>
        <taxon>Pseudomonadota</taxon>
        <taxon>Gammaproteobacteria</taxon>
        <taxon>Chromatiales</taxon>
        <taxon>Chromatiaceae</taxon>
        <taxon>Thiospirillum</taxon>
    </lineage>
</organism>
<feature type="transmembrane region" description="Helical" evidence="8">
    <location>
        <begin position="391"/>
        <end position="411"/>
    </location>
</feature>
<keyword evidence="7 8" id="KW-0472">Membrane</keyword>
<dbReference type="InterPro" id="IPR038731">
    <property type="entry name" value="RgtA/B/C-like"/>
</dbReference>
<dbReference type="AlphaFoldDB" id="A0A839H8D0"/>
<evidence type="ECO:0000256" key="7">
    <source>
        <dbReference type="ARBA" id="ARBA00023136"/>
    </source>
</evidence>
<keyword evidence="3" id="KW-0328">Glycosyltransferase</keyword>
<comment type="caution">
    <text evidence="10">The sequence shown here is derived from an EMBL/GenBank/DDBJ whole genome shotgun (WGS) entry which is preliminary data.</text>
</comment>
<keyword evidence="4 10" id="KW-0808">Transferase</keyword>
<feature type="transmembrane region" description="Helical" evidence="8">
    <location>
        <begin position="297"/>
        <end position="315"/>
    </location>
</feature>
<dbReference type="GO" id="GO:0009103">
    <property type="term" value="P:lipopolysaccharide biosynthetic process"/>
    <property type="evidence" value="ECO:0007669"/>
    <property type="project" value="UniProtKB-ARBA"/>
</dbReference>
<accession>A0A839H8D0</accession>
<keyword evidence="11" id="KW-1185">Reference proteome</keyword>
<dbReference type="Pfam" id="PF13231">
    <property type="entry name" value="PMT_2"/>
    <property type="match status" value="1"/>
</dbReference>
<feature type="transmembrane region" description="Helical" evidence="8">
    <location>
        <begin position="86"/>
        <end position="107"/>
    </location>
</feature>
<keyword evidence="2" id="KW-1003">Cell membrane</keyword>
<evidence type="ECO:0000313" key="10">
    <source>
        <dbReference type="EMBL" id="MBB1125284.1"/>
    </source>
</evidence>
<dbReference type="GO" id="GO:0010041">
    <property type="term" value="P:response to iron(III) ion"/>
    <property type="evidence" value="ECO:0007669"/>
    <property type="project" value="TreeGrafter"/>
</dbReference>
<evidence type="ECO:0000256" key="1">
    <source>
        <dbReference type="ARBA" id="ARBA00004651"/>
    </source>
</evidence>
<protein>
    <submittedName>
        <fullName evidence="10">Glycosyltransferase family 39 protein</fullName>
    </submittedName>
</protein>
<dbReference type="InterPro" id="IPR050297">
    <property type="entry name" value="LipidA_mod_glycosyltrf_83"/>
</dbReference>
<dbReference type="Proteomes" id="UP000548632">
    <property type="component" value="Unassembled WGS sequence"/>
</dbReference>
<feature type="transmembrane region" description="Helical" evidence="8">
    <location>
        <begin position="264"/>
        <end position="285"/>
    </location>
</feature>
<feature type="transmembrane region" description="Helical" evidence="8">
    <location>
        <begin position="172"/>
        <end position="200"/>
    </location>
</feature>
<feature type="transmembrane region" description="Helical" evidence="8">
    <location>
        <begin position="418"/>
        <end position="439"/>
    </location>
</feature>
<evidence type="ECO:0000256" key="6">
    <source>
        <dbReference type="ARBA" id="ARBA00022989"/>
    </source>
</evidence>
<proteinExistence type="predicted"/>
<evidence type="ECO:0000256" key="4">
    <source>
        <dbReference type="ARBA" id="ARBA00022679"/>
    </source>
</evidence>
<dbReference type="GO" id="GO:0005886">
    <property type="term" value="C:plasma membrane"/>
    <property type="evidence" value="ECO:0007669"/>
    <property type="project" value="UniProtKB-SubCell"/>
</dbReference>
<gene>
    <name evidence="10" type="ORF">HUK38_03435</name>
</gene>
<comment type="subcellular location">
    <subcellularLocation>
        <location evidence="1">Cell membrane</location>
        <topology evidence="1">Multi-pass membrane protein</topology>
    </subcellularLocation>
</comment>
<name>A0A839H8D0_9GAMM</name>
<feature type="transmembrane region" description="Helical" evidence="8">
    <location>
        <begin position="345"/>
        <end position="371"/>
    </location>
</feature>